<evidence type="ECO:0000313" key="1">
    <source>
        <dbReference type="EMBL" id="NHR04425.1"/>
    </source>
</evidence>
<name>A0ABX0L7Z4_9NEIS</name>
<comment type="caution">
    <text evidence="1">The sequence shown here is derived from an EMBL/GenBank/DDBJ whole genome shotgun (WGS) entry which is preliminary data.</text>
</comment>
<gene>
    <name evidence="1" type="ORF">HA052_04370</name>
</gene>
<evidence type="ECO:0000313" key="2">
    <source>
        <dbReference type="Proteomes" id="UP001515641"/>
    </source>
</evidence>
<proteinExistence type="predicted"/>
<reference evidence="1 2" key="1">
    <citation type="submission" date="2020-03" db="EMBL/GenBank/DDBJ databases">
        <title>Draft genome sequence of environmentally isolated cultures.</title>
        <authorList>
            <person name="Wilson H.S."/>
            <person name="De Leon M.E."/>
        </authorList>
    </citation>
    <scope>NUCLEOTIDE SEQUENCE [LARGE SCALE GENOMIC DNA]</scope>
    <source>
        <strain evidence="1 2">HSC-31F16</strain>
    </source>
</reference>
<protein>
    <submittedName>
        <fullName evidence="1">Uncharacterized protein</fullName>
    </submittedName>
</protein>
<organism evidence="1 2">
    <name type="scientific">Chromobacterium fluminis</name>
    <dbReference type="NCBI Taxonomy" id="3044269"/>
    <lineage>
        <taxon>Bacteria</taxon>
        <taxon>Pseudomonadati</taxon>
        <taxon>Pseudomonadota</taxon>
        <taxon>Betaproteobacteria</taxon>
        <taxon>Neisseriales</taxon>
        <taxon>Chromobacteriaceae</taxon>
        <taxon>Chromobacterium</taxon>
    </lineage>
</organism>
<accession>A0ABX0L7Z4</accession>
<sequence length="139" mass="15457">MKKKRAQRLPFFDLSNKMVAPGQNALAAMRQGIVDLEQVSNLRLMRSLADAARQSRMLAPDPRGLDPLIFPLEAAMASGDVLQIDLDELERAELWMTALRDMLGRASAQSIQALLDEMVINADIKLQLARINQTTDQAL</sequence>
<dbReference type="Proteomes" id="UP001515641">
    <property type="component" value="Unassembled WGS sequence"/>
</dbReference>
<dbReference type="RefSeq" id="WP_166450942.1">
    <property type="nucleotide sequence ID" value="NZ_JAAOMA010000004.1"/>
</dbReference>
<keyword evidence="2" id="KW-1185">Reference proteome</keyword>
<dbReference type="EMBL" id="JAAOMA010000004">
    <property type="protein sequence ID" value="NHR04425.1"/>
    <property type="molecule type" value="Genomic_DNA"/>
</dbReference>